<protein>
    <recommendedName>
        <fullName evidence="3">UPF0122 protein IAA37_08065</fullName>
    </recommendedName>
</protein>
<dbReference type="HAMAP" id="MF_00245">
    <property type="entry name" value="UPF0122"/>
    <property type="match status" value="1"/>
</dbReference>
<dbReference type="EMBL" id="DWXN01000012">
    <property type="protein sequence ID" value="HJB75605.1"/>
    <property type="molecule type" value="Genomic_DNA"/>
</dbReference>
<comment type="function">
    <text evidence="2 3">Might take part in the signal recognition particle (SRP) pathway. This is inferred from the conservation of its genetic proximity to ftsY/ffh. May be a regulatory protein.</text>
</comment>
<dbReference type="PANTHER" id="PTHR40083">
    <property type="entry name" value="UPF0122 PROTEIN CBO2450/CLC_2298"/>
    <property type="match status" value="1"/>
</dbReference>
<dbReference type="AlphaFoldDB" id="A0A9D2MK52"/>
<dbReference type="InterPro" id="IPR054831">
    <property type="entry name" value="UPF0122_fam_protein"/>
</dbReference>
<dbReference type="InterPro" id="IPR007394">
    <property type="entry name" value="UPF0122"/>
</dbReference>
<proteinExistence type="inferred from homology"/>
<organism evidence="4 5">
    <name type="scientific">Candidatus Eubacterium faecale</name>
    <dbReference type="NCBI Taxonomy" id="2838568"/>
    <lineage>
        <taxon>Bacteria</taxon>
        <taxon>Bacillati</taxon>
        <taxon>Bacillota</taxon>
        <taxon>Clostridia</taxon>
        <taxon>Eubacteriales</taxon>
        <taxon>Eubacteriaceae</taxon>
        <taxon>Eubacterium</taxon>
    </lineage>
</organism>
<gene>
    <name evidence="4" type="ORF">IAA37_08065</name>
</gene>
<dbReference type="Pfam" id="PF04297">
    <property type="entry name" value="UPF0122"/>
    <property type="match status" value="1"/>
</dbReference>
<evidence type="ECO:0000256" key="2">
    <source>
        <dbReference type="ARBA" id="ARBA00024764"/>
    </source>
</evidence>
<evidence type="ECO:0000313" key="4">
    <source>
        <dbReference type="EMBL" id="HJB75605.1"/>
    </source>
</evidence>
<dbReference type="InterPro" id="IPR013324">
    <property type="entry name" value="RNA_pol_sigma_r3/r4-like"/>
</dbReference>
<reference evidence="4" key="2">
    <citation type="submission" date="2021-04" db="EMBL/GenBank/DDBJ databases">
        <authorList>
            <person name="Gilroy R."/>
        </authorList>
    </citation>
    <scope>NUCLEOTIDE SEQUENCE</scope>
    <source>
        <strain evidence="4">CHK188-16595</strain>
    </source>
</reference>
<dbReference type="Proteomes" id="UP000823877">
    <property type="component" value="Unassembled WGS sequence"/>
</dbReference>
<name>A0A9D2MK52_9FIRM</name>
<comment type="similarity">
    <text evidence="1 3">Belongs to the UPF0122 family.</text>
</comment>
<evidence type="ECO:0000256" key="1">
    <source>
        <dbReference type="ARBA" id="ARBA00008720"/>
    </source>
</evidence>
<reference evidence="4" key="1">
    <citation type="journal article" date="2021" name="PeerJ">
        <title>Extensive microbial diversity within the chicken gut microbiome revealed by metagenomics and culture.</title>
        <authorList>
            <person name="Gilroy R."/>
            <person name="Ravi A."/>
            <person name="Getino M."/>
            <person name="Pursley I."/>
            <person name="Horton D.L."/>
            <person name="Alikhan N.F."/>
            <person name="Baker D."/>
            <person name="Gharbi K."/>
            <person name="Hall N."/>
            <person name="Watson M."/>
            <person name="Adriaenssens E.M."/>
            <person name="Foster-Nyarko E."/>
            <person name="Jarju S."/>
            <person name="Secka A."/>
            <person name="Antonio M."/>
            <person name="Oren A."/>
            <person name="Chaudhuri R.R."/>
            <person name="La Ragione R."/>
            <person name="Hildebrand F."/>
            <person name="Pallen M.J."/>
        </authorList>
    </citation>
    <scope>NUCLEOTIDE SEQUENCE</scope>
    <source>
        <strain evidence="4">CHK188-16595</strain>
    </source>
</reference>
<sequence>MAKNLEVSFLLDFYGEMLTKKQHDFLVYYYDEDLSLSEIAENEGITRQGVRDAIKRAENQLFDMENRLGLAKRFTEMKKGLDEITQCAEAINDYNLNHSLSREINDNISKIKATADYLSQL</sequence>
<dbReference type="InterPro" id="IPR036388">
    <property type="entry name" value="WH-like_DNA-bd_sf"/>
</dbReference>
<dbReference type="NCBIfam" id="NF045758">
    <property type="entry name" value="YlxM"/>
    <property type="match status" value="1"/>
</dbReference>
<keyword evidence="4" id="KW-0238">DNA-binding</keyword>
<dbReference type="GO" id="GO:0003677">
    <property type="term" value="F:DNA binding"/>
    <property type="evidence" value="ECO:0007669"/>
    <property type="project" value="UniProtKB-KW"/>
</dbReference>
<evidence type="ECO:0000313" key="5">
    <source>
        <dbReference type="Proteomes" id="UP000823877"/>
    </source>
</evidence>
<dbReference type="SUPFAM" id="SSF88659">
    <property type="entry name" value="Sigma3 and sigma4 domains of RNA polymerase sigma factors"/>
    <property type="match status" value="1"/>
</dbReference>
<evidence type="ECO:0000256" key="3">
    <source>
        <dbReference type="HAMAP-Rule" id="MF_00245"/>
    </source>
</evidence>
<dbReference type="Gene3D" id="1.10.10.10">
    <property type="entry name" value="Winged helix-like DNA-binding domain superfamily/Winged helix DNA-binding domain"/>
    <property type="match status" value="1"/>
</dbReference>
<accession>A0A9D2MK52</accession>
<dbReference type="PANTHER" id="PTHR40083:SF1">
    <property type="entry name" value="UPF0122 PROTEIN YLXM"/>
    <property type="match status" value="1"/>
</dbReference>
<comment type="caution">
    <text evidence="4">The sequence shown here is derived from an EMBL/GenBank/DDBJ whole genome shotgun (WGS) entry which is preliminary data.</text>
</comment>